<evidence type="ECO:0000313" key="3">
    <source>
        <dbReference type="Proteomes" id="UP000075526"/>
    </source>
</evidence>
<evidence type="ECO:0000313" key="2">
    <source>
        <dbReference type="EMBL" id="KXV21033.1"/>
    </source>
</evidence>
<dbReference type="EMBL" id="LHZF01000093">
    <property type="protein sequence ID" value="KXV21033.1"/>
    <property type="molecule type" value="Genomic_DNA"/>
</dbReference>
<sequence length="72" mass="8957">MIVHETDNLSEKLNDAQKQHLNRARLQQLQQRKSLFYRDEKQQLQQLEQKQHRKQRYRQPPFRTQQDALFLL</sequence>
<protein>
    <submittedName>
        <fullName evidence="2">Uncharacterized protein</fullName>
    </submittedName>
</protein>
<feature type="compositionally biased region" description="Polar residues" evidence="1">
    <location>
        <begin position="62"/>
        <end position="72"/>
    </location>
</feature>
<dbReference type="Proteomes" id="UP000075526">
    <property type="component" value="Unassembled WGS sequence"/>
</dbReference>
<gene>
    <name evidence="2" type="ORF">AD933_01040</name>
</gene>
<proteinExistence type="predicted"/>
<name>A0A149S372_9PROT</name>
<comment type="caution">
    <text evidence="2">The sequence shown here is derived from an EMBL/GenBank/DDBJ whole genome shotgun (WGS) entry which is preliminary data.</text>
</comment>
<organism evidence="2 3">
    <name type="scientific">Acetobacter malorum</name>
    <dbReference type="NCBI Taxonomy" id="178901"/>
    <lineage>
        <taxon>Bacteria</taxon>
        <taxon>Pseudomonadati</taxon>
        <taxon>Pseudomonadota</taxon>
        <taxon>Alphaproteobacteria</taxon>
        <taxon>Acetobacterales</taxon>
        <taxon>Acetobacteraceae</taxon>
        <taxon>Acetobacter</taxon>
    </lineage>
</organism>
<evidence type="ECO:0000256" key="1">
    <source>
        <dbReference type="SAM" id="MobiDB-lite"/>
    </source>
</evidence>
<reference evidence="2 3" key="1">
    <citation type="submission" date="2015-06" db="EMBL/GenBank/DDBJ databases">
        <title>Improved classification and identification of acetic acid bacteria using matrix-assisted laser desorption/ionization time-of-flight mass spectrometry; Gluconobacter nephelii and Gluconobacter uchimurae are later heterotypic synonyms of Gluconobacter japonicus and Gluconobacter oxydans, respectively.</title>
        <authorList>
            <person name="Li L."/>
            <person name="Cleenwerck I."/>
            <person name="De Vuyst L."/>
            <person name="Vandamme P."/>
        </authorList>
    </citation>
    <scope>NUCLEOTIDE SEQUENCE [LARGE SCALE GENOMIC DNA]</scope>
    <source>
        <strain evidence="2 3">LMG 1552</strain>
    </source>
</reference>
<feature type="region of interest" description="Disordered" evidence="1">
    <location>
        <begin position="43"/>
        <end position="72"/>
    </location>
</feature>
<dbReference type="AlphaFoldDB" id="A0A149S372"/>
<accession>A0A149S372</accession>